<dbReference type="SUPFAM" id="SSF52058">
    <property type="entry name" value="L domain-like"/>
    <property type="match status" value="1"/>
</dbReference>
<name>A0AAQ3MII3_VIGMU</name>
<evidence type="ECO:0000256" key="6">
    <source>
        <dbReference type="ARBA" id="ARBA00022840"/>
    </source>
</evidence>
<dbReference type="InterPro" id="IPR050905">
    <property type="entry name" value="Plant_NBS-LRR"/>
</dbReference>
<dbReference type="InterPro" id="IPR036388">
    <property type="entry name" value="WH-like_DNA-bd_sf"/>
</dbReference>
<sequence>MEEFFLSIATKIAEYAVHPILHHAQYLCCFNNFASNLPKAKEQLELTRDGVKERIREAINRVEKVEPTVEKWLKDVQKVLEEVQMLEERILSLNKSYFRRQCQYSFAKEIEKKTTEMIQLHRNSKFKPFSRITELPGMQYYSSKDFFMFNSTEASYKKLLEALNNKSAFIIALVGLGGSGKTTLAKEVGKKAEKMKLFEKVVFATVSQPLNIRSIQDQIADQLSIELKEASEIGRAQRLSERLRKGTTLLILDDIWEILNFEALGIPLDESSKACCVLITTRNKEVCTSMQCQSTIELHLLSDEEAWTLFRRYANITDDSSEALKGVARKIVNECKGLPIAIVTVGSTLKYKIIANFESALSRLQNSKPPHIPEGSTSPYVCLELSYKNLTNPLAQSLLLLCSMFPEDCEIDLEDLFRFGREFDIIGTMFGTMENARREMDAAIDMLKNCFLLMHAKEKQRVKMHDLVRDVALWIASKSGKAIFTRTEVDPRALADDETLKDRKAIAVWGLKNYDVLNYTINRPILETLLLSFYVTGGVKVSDGCLQSLENLKTLAILNSVWWKHDALPLQESLKSLKNLRTLCLRGFDLGDISFVEGLQALEILDLRGSYFDDLPIGIVELKKLRLLDLYECRIMKDKNVEFYENVGKCLQLEELYLYLRYCRKPSPRDVSLSRLQRYVIETGRSDYETVRSDSDTTQLMKKYGQPRSLIMNWFDVAPQSFISLPIKDLFIRAEFLCLKDLREDYKNIIPSMDPQGMNQLIALTLYNGSVECLVDSTEKDKTEVIAFSSLVYLSLVGIYSLREVFCDPSSRCSLKNLQELKIQNCGELYSISFPRNSKLCNLKVLSISECPMLTCLFTSSVVQTLELLEDLRIYCCTSLRHIIEEENDVLSNTQSHSSLKLPKLRNIDIIECDNLEYVFSVVLFEGLSNLECVNIRSNPKLKYVFGSEKEHNVAGYPSFQQTNTITNLFNLNTLELRVLPNLIAIWPEYCQAHLPSLNDFYYHRCPKLSIHKVLNASYIQQQTTPTENGIVWLITNTLIQLEDDPLSHPQLKVFLKFRRLNLSDFRIKGIFQFQMGEQGGTTELLPLNLDIKYLRLRSLPELNFIWKGPTGFLSLQNLNEFCVVGCPKLKTIFSTTVVTSLPRLTYLYISNCDELEQIFDLGDAHQLNTLYSSQQVCFPTLSSITVHKCNKLKYLFYNLSASHFICLRYLTIEECSQLHKAFAFSEEEMGKDGKQVLLQNLKDITLINLPNLKEIHHGFKLKEDVKQIIKECPIYSPSLYLHQGKIHM</sequence>
<dbReference type="Gene3D" id="1.10.8.430">
    <property type="entry name" value="Helical domain of apoptotic protease-activating factors"/>
    <property type="match status" value="1"/>
</dbReference>
<dbReference type="InterPro" id="IPR032675">
    <property type="entry name" value="LRR_dom_sf"/>
</dbReference>
<dbReference type="PANTHER" id="PTHR33463">
    <property type="entry name" value="NB-ARC DOMAIN-CONTAINING PROTEIN-RELATED"/>
    <property type="match status" value="1"/>
</dbReference>
<dbReference type="EMBL" id="CP144690">
    <property type="protein sequence ID" value="WVY91624.1"/>
    <property type="molecule type" value="Genomic_DNA"/>
</dbReference>
<keyword evidence="3" id="KW-0677">Repeat</keyword>
<dbReference type="GO" id="GO:0043531">
    <property type="term" value="F:ADP binding"/>
    <property type="evidence" value="ECO:0007669"/>
    <property type="project" value="InterPro"/>
</dbReference>
<dbReference type="InterPro" id="IPR042197">
    <property type="entry name" value="Apaf_helical"/>
</dbReference>
<dbReference type="PRINTS" id="PR00364">
    <property type="entry name" value="DISEASERSIST"/>
</dbReference>
<dbReference type="InterPro" id="IPR002182">
    <property type="entry name" value="NB-ARC"/>
</dbReference>
<dbReference type="SUPFAM" id="SSF52047">
    <property type="entry name" value="RNI-like"/>
    <property type="match status" value="1"/>
</dbReference>
<comment type="similarity">
    <text evidence="1">Belongs to the disease resistance NB-LRR family.</text>
</comment>
<keyword evidence="5" id="KW-0611">Plant defense</keyword>
<keyword evidence="6" id="KW-0067">ATP-binding</keyword>
<dbReference type="Gene3D" id="1.10.10.10">
    <property type="entry name" value="Winged helix-like DNA-binding domain superfamily/Winged helix DNA-binding domain"/>
    <property type="match status" value="1"/>
</dbReference>
<dbReference type="InterPro" id="IPR027417">
    <property type="entry name" value="P-loop_NTPase"/>
</dbReference>
<proteinExistence type="inferred from homology"/>
<protein>
    <recommendedName>
        <fullName evidence="8">AAA+ ATPase domain-containing protein</fullName>
    </recommendedName>
</protein>
<dbReference type="GO" id="GO:0005524">
    <property type="term" value="F:ATP binding"/>
    <property type="evidence" value="ECO:0007669"/>
    <property type="project" value="UniProtKB-KW"/>
</dbReference>
<dbReference type="Gene3D" id="3.80.10.10">
    <property type="entry name" value="Ribonuclease Inhibitor"/>
    <property type="match status" value="3"/>
</dbReference>
<dbReference type="SUPFAM" id="SSF52540">
    <property type="entry name" value="P-loop containing nucleoside triphosphate hydrolases"/>
    <property type="match status" value="1"/>
</dbReference>
<keyword evidence="2" id="KW-0433">Leucine-rich repeat</keyword>
<evidence type="ECO:0000256" key="5">
    <source>
        <dbReference type="ARBA" id="ARBA00022821"/>
    </source>
</evidence>
<dbReference type="SMART" id="SM00382">
    <property type="entry name" value="AAA"/>
    <property type="match status" value="1"/>
</dbReference>
<evidence type="ECO:0000313" key="9">
    <source>
        <dbReference type="EMBL" id="WVY91624.1"/>
    </source>
</evidence>
<accession>A0AAQ3MII3</accession>
<dbReference type="InterPro" id="IPR003593">
    <property type="entry name" value="AAA+_ATPase"/>
</dbReference>
<keyword evidence="10" id="KW-1185">Reference proteome</keyword>
<dbReference type="GO" id="GO:0006952">
    <property type="term" value="P:defense response"/>
    <property type="evidence" value="ECO:0007669"/>
    <property type="project" value="UniProtKB-KW"/>
</dbReference>
<evidence type="ECO:0000256" key="7">
    <source>
        <dbReference type="SAM" id="Coils"/>
    </source>
</evidence>
<evidence type="ECO:0000256" key="3">
    <source>
        <dbReference type="ARBA" id="ARBA00022737"/>
    </source>
</evidence>
<dbReference type="InterPro" id="IPR057135">
    <property type="entry name" value="At4g27190-like_LRR"/>
</dbReference>
<evidence type="ECO:0000313" key="10">
    <source>
        <dbReference type="Proteomes" id="UP001374535"/>
    </source>
</evidence>
<reference evidence="9 10" key="1">
    <citation type="journal article" date="2023" name="Life. Sci Alliance">
        <title>Evolutionary insights into 3D genome organization and epigenetic landscape of Vigna mungo.</title>
        <authorList>
            <person name="Junaid A."/>
            <person name="Singh B."/>
            <person name="Bhatia S."/>
        </authorList>
    </citation>
    <scope>NUCLEOTIDE SEQUENCE [LARGE SCALE GENOMIC DNA]</scope>
    <source>
        <strain evidence="9">Urdbean</strain>
    </source>
</reference>
<feature type="non-terminal residue" evidence="9">
    <location>
        <position position="1289"/>
    </location>
</feature>
<dbReference type="FunFam" id="3.40.50.300:FF:001091">
    <property type="entry name" value="Probable disease resistance protein At1g61300"/>
    <property type="match status" value="1"/>
</dbReference>
<feature type="domain" description="AAA+ ATPase" evidence="8">
    <location>
        <begin position="167"/>
        <end position="311"/>
    </location>
</feature>
<dbReference type="PANTHER" id="PTHR33463:SF105">
    <property type="entry name" value="AND NB-ARC DOMAIN DISEASE RESISTANCE PROTEIN, PUTATIVE-RELATED"/>
    <property type="match status" value="1"/>
</dbReference>
<evidence type="ECO:0000256" key="4">
    <source>
        <dbReference type="ARBA" id="ARBA00022741"/>
    </source>
</evidence>
<gene>
    <name evidence="9" type="ORF">V8G54_037138</name>
</gene>
<evidence type="ECO:0000256" key="2">
    <source>
        <dbReference type="ARBA" id="ARBA00022614"/>
    </source>
</evidence>
<evidence type="ECO:0000256" key="1">
    <source>
        <dbReference type="ARBA" id="ARBA00008894"/>
    </source>
</evidence>
<organism evidence="9 10">
    <name type="scientific">Vigna mungo</name>
    <name type="common">Black gram</name>
    <name type="synonym">Phaseolus mungo</name>
    <dbReference type="NCBI Taxonomy" id="3915"/>
    <lineage>
        <taxon>Eukaryota</taxon>
        <taxon>Viridiplantae</taxon>
        <taxon>Streptophyta</taxon>
        <taxon>Embryophyta</taxon>
        <taxon>Tracheophyta</taxon>
        <taxon>Spermatophyta</taxon>
        <taxon>Magnoliopsida</taxon>
        <taxon>eudicotyledons</taxon>
        <taxon>Gunneridae</taxon>
        <taxon>Pentapetalae</taxon>
        <taxon>rosids</taxon>
        <taxon>fabids</taxon>
        <taxon>Fabales</taxon>
        <taxon>Fabaceae</taxon>
        <taxon>Papilionoideae</taxon>
        <taxon>50 kb inversion clade</taxon>
        <taxon>NPAAA clade</taxon>
        <taxon>indigoferoid/millettioid clade</taxon>
        <taxon>Phaseoleae</taxon>
        <taxon>Vigna</taxon>
    </lineage>
</organism>
<dbReference type="Pfam" id="PF23247">
    <property type="entry name" value="LRR_RPS2"/>
    <property type="match status" value="3"/>
</dbReference>
<evidence type="ECO:0000259" key="8">
    <source>
        <dbReference type="SMART" id="SM00382"/>
    </source>
</evidence>
<feature type="coiled-coil region" evidence="7">
    <location>
        <begin position="41"/>
        <end position="96"/>
    </location>
</feature>
<dbReference type="Gene3D" id="3.40.50.300">
    <property type="entry name" value="P-loop containing nucleotide triphosphate hydrolases"/>
    <property type="match status" value="1"/>
</dbReference>
<keyword evidence="7" id="KW-0175">Coiled coil</keyword>
<dbReference type="Proteomes" id="UP001374535">
    <property type="component" value="Chromosome 11"/>
</dbReference>
<keyword evidence="4" id="KW-0547">Nucleotide-binding</keyword>
<dbReference type="Pfam" id="PF00931">
    <property type="entry name" value="NB-ARC"/>
    <property type="match status" value="1"/>
</dbReference>